<feature type="signal peptide" evidence="1">
    <location>
        <begin position="1"/>
        <end position="19"/>
    </location>
</feature>
<accession>A0A6J1RVM9</accession>
<gene>
    <name evidence="4" type="primary">LOC113202728</name>
</gene>
<dbReference type="CDD" id="cd00190">
    <property type="entry name" value="Tryp_SPc"/>
    <property type="match status" value="1"/>
</dbReference>
<dbReference type="InterPro" id="IPR001254">
    <property type="entry name" value="Trypsin_dom"/>
</dbReference>
<dbReference type="GO" id="GO:0006508">
    <property type="term" value="P:proteolysis"/>
    <property type="evidence" value="ECO:0007669"/>
    <property type="project" value="InterPro"/>
</dbReference>
<dbReference type="PANTHER" id="PTHR24260">
    <property type="match status" value="1"/>
</dbReference>
<dbReference type="Pfam" id="PF00089">
    <property type="entry name" value="Trypsin"/>
    <property type="match status" value="1"/>
</dbReference>
<dbReference type="InterPro" id="IPR051333">
    <property type="entry name" value="CLIP_Serine_Protease"/>
</dbReference>
<dbReference type="RefSeq" id="XP_026272887.1">
    <property type="nucleotide sequence ID" value="XM_026417102.2"/>
</dbReference>
<evidence type="ECO:0000313" key="4">
    <source>
        <dbReference type="RefSeq" id="XP_026272887.1"/>
    </source>
</evidence>
<feature type="domain" description="Peptidase S1" evidence="2">
    <location>
        <begin position="33"/>
        <end position="265"/>
    </location>
</feature>
<organism evidence="3 4">
    <name type="scientific">Frankliniella occidentalis</name>
    <name type="common">Western flower thrips</name>
    <name type="synonym">Euthrips occidentalis</name>
    <dbReference type="NCBI Taxonomy" id="133901"/>
    <lineage>
        <taxon>Eukaryota</taxon>
        <taxon>Metazoa</taxon>
        <taxon>Ecdysozoa</taxon>
        <taxon>Arthropoda</taxon>
        <taxon>Hexapoda</taxon>
        <taxon>Insecta</taxon>
        <taxon>Pterygota</taxon>
        <taxon>Neoptera</taxon>
        <taxon>Paraneoptera</taxon>
        <taxon>Thysanoptera</taxon>
        <taxon>Terebrantia</taxon>
        <taxon>Thripoidea</taxon>
        <taxon>Thripidae</taxon>
        <taxon>Frankliniella</taxon>
    </lineage>
</organism>
<dbReference type="Proteomes" id="UP000504606">
    <property type="component" value="Unplaced"/>
</dbReference>
<keyword evidence="1" id="KW-0732">Signal</keyword>
<dbReference type="GO" id="GO:0004252">
    <property type="term" value="F:serine-type endopeptidase activity"/>
    <property type="evidence" value="ECO:0007669"/>
    <property type="project" value="InterPro"/>
</dbReference>
<dbReference type="PANTHER" id="PTHR24260:SF134">
    <property type="entry name" value="AT07769P-RELATED"/>
    <property type="match status" value="1"/>
</dbReference>
<name>A0A6J1RVM9_FRAOC</name>
<dbReference type="PROSITE" id="PS50240">
    <property type="entry name" value="TRYPSIN_DOM"/>
    <property type="match status" value="1"/>
</dbReference>
<evidence type="ECO:0000256" key="1">
    <source>
        <dbReference type="SAM" id="SignalP"/>
    </source>
</evidence>
<feature type="chain" id="PRO_5027035893" evidence="1">
    <location>
        <begin position="20"/>
        <end position="272"/>
    </location>
</feature>
<keyword evidence="3" id="KW-1185">Reference proteome</keyword>
<dbReference type="Gene3D" id="2.40.10.10">
    <property type="entry name" value="Trypsin-like serine proteases"/>
    <property type="match status" value="1"/>
</dbReference>
<dbReference type="SUPFAM" id="SSF50494">
    <property type="entry name" value="Trypsin-like serine proteases"/>
    <property type="match status" value="1"/>
</dbReference>
<dbReference type="KEGG" id="foc:113202728"/>
<proteinExistence type="predicted"/>
<evidence type="ECO:0000259" key="2">
    <source>
        <dbReference type="PROSITE" id="PS50240"/>
    </source>
</evidence>
<evidence type="ECO:0000313" key="3">
    <source>
        <dbReference type="Proteomes" id="UP000504606"/>
    </source>
</evidence>
<dbReference type="GeneID" id="113202728"/>
<reference evidence="4" key="1">
    <citation type="submission" date="2025-08" db="UniProtKB">
        <authorList>
            <consortium name="RefSeq"/>
        </authorList>
    </citation>
    <scope>IDENTIFICATION</scope>
    <source>
        <tissue evidence="4">Whole organism</tissue>
    </source>
</reference>
<protein>
    <submittedName>
        <fullName evidence="4">Brachyurin-like</fullName>
    </submittedName>
</protein>
<dbReference type="InterPro" id="IPR009003">
    <property type="entry name" value="Peptidase_S1_PA"/>
</dbReference>
<dbReference type="InterPro" id="IPR043504">
    <property type="entry name" value="Peptidase_S1_PA_chymotrypsin"/>
</dbReference>
<dbReference type="SMART" id="SM00020">
    <property type="entry name" value="Tryp_SPc"/>
    <property type="match status" value="1"/>
</dbReference>
<sequence length="272" mass="29000">MNILSAAVCILATAVAVTSTPVEVVTRSGRLGIHRGKDATKGNHPYQVALFADNQFFCSGAIISMNSILTTANCVDWARGDIEVRAGVYKLDDTDKDIQTMTATPADRIIHPNFDLEYLDNDIAIINNLNLQRVENVVEWAKLPTYADAGINLTTVVATVTGWGSVNDDDKLSNVMQVAEITLADTSACVPEYGTGIIGTKLCATTELASTCTGDAGGPAIITVRREYRLLALVSHGSQGGCTQGKPVVFTRVSAFLEFIQDNAQAVSISDN</sequence>
<dbReference type="AlphaFoldDB" id="A0A6J1RVM9"/>
<dbReference type="OrthoDB" id="5565075at2759"/>